<name>A0A6M3KC52_9ZZZZ</name>
<dbReference type="Pfam" id="PF00176">
    <property type="entry name" value="SNF2-rel_dom"/>
    <property type="match status" value="1"/>
</dbReference>
<keyword evidence="4" id="KW-0347">Helicase</keyword>
<dbReference type="SUPFAM" id="SSF52540">
    <property type="entry name" value="P-loop containing nucleoside triphosphate hydrolases"/>
    <property type="match status" value="2"/>
</dbReference>
<dbReference type="Gene3D" id="3.40.50.300">
    <property type="entry name" value="P-loop containing nucleotide triphosphate hydrolases"/>
    <property type="match status" value="1"/>
</dbReference>
<dbReference type="InterPro" id="IPR000330">
    <property type="entry name" value="SNF2_N"/>
</dbReference>
<feature type="domain" description="Helicase ATP-binding" evidence="2">
    <location>
        <begin position="225"/>
        <end position="396"/>
    </location>
</feature>
<evidence type="ECO:0000259" key="3">
    <source>
        <dbReference type="PROSITE" id="PS51194"/>
    </source>
</evidence>
<dbReference type="GO" id="GO:0004386">
    <property type="term" value="F:helicase activity"/>
    <property type="evidence" value="ECO:0007669"/>
    <property type="project" value="UniProtKB-KW"/>
</dbReference>
<dbReference type="PANTHER" id="PTHR45766">
    <property type="entry name" value="DNA ANNEALING HELICASE AND ENDONUCLEASE ZRANB3 FAMILY MEMBER"/>
    <property type="match status" value="1"/>
</dbReference>
<dbReference type="SMART" id="SM00490">
    <property type="entry name" value="HELICc"/>
    <property type="match status" value="1"/>
</dbReference>
<organism evidence="4">
    <name type="scientific">viral metagenome</name>
    <dbReference type="NCBI Taxonomy" id="1070528"/>
    <lineage>
        <taxon>unclassified sequences</taxon>
        <taxon>metagenomes</taxon>
        <taxon>organismal metagenomes</taxon>
    </lineage>
</organism>
<dbReference type="PROSITE" id="PS51194">
    <property type="entry name" value="HELICASE_CTER"/>
    <property type="match status" value="1"/>
</dbReference>
<proteinExistence type="predicted"/>
<dbReference type="GO" id="GO:0006281">
    <property type="term" value="P:DNA repair"/>
    <property type="evidence" value="ECO:0007669"/>
    <property type="project" value="TreeGrafter"/>
</dbReference>
<feature type="domain" description="Helicase C-terminal" evidence="3">
    <location>
        <begin position="518"/>
        <end position="668"/>
    </location>
</feature>
<dbReference type="PROSITE" id="PS51192">
    <property type="entry name" value="HELICASE_ATP_BIND_1"/>
    <property type="match status" value="1"/>
</dbReference>
<dbReference type="InterPro" id="IPR001650">
    <property type="entry name" value="Helicase_C-like"/>
</dbReference>
<dbReference type="InterPro" id="IPR038718">
    <property type="entry name" value="SNF2-like_sf"/>
</dbReference>
<dbReference type="InterPro" id="IPR027417">
    <property type="entry name" value="P-loop_NTPase"/>
</dbReference>
<dbReference type="SMART" id="SM00487">
    <property type="entry name" value="DEXDc"/>
    <property type="match status" value="1"/>
</dbReference>
<evidence type="ECO:0000256" key="1">
    <source>
        <dbReference type="ARBA" id="ARBA00022801"/>
    </source>
</evidence>
<accession>A0A6M3KC52</accession>
<evidence type="ECO:0000313" key="4">
    <source>
        <dbReference type="EMBL" id="QJA79241.1"/>
    </source>
</evidence>
<dbReference type="PANTHER" id="PTHR45766:SF6">
    <property type="entry name" value="SWI_SNF-RELATED MATRIX-ASSOCIATED ACTIN-DEPENDENT REGULATOR OF CHROMATIN SUBFAMILY A-LIKE PROTEIN 1"/>
    <property type="match status" value="1"/>
</dbReference>
<gene>
    <name evidence="4" type="ORF">MM415A00925_0017</name>
</gene>
<keyword evidence="4" id="KW-0067">ATP-binding</keyword>
<dbReference type="Pfam" id="PF00271">
    <property type="entry name" value="Helicase_C"/>
    <property type="match status" value="1"/>
</dbReference>
<keyword evidence="1" id="KW-0378">Hydrolase</keyword>
<dbReference type="AlphaFoldDB" id="A0A6M3KC52"/>
<sequence>MAYELPMIRGDIVKRIEKSDEWAMGALVALHHLQTPDEQAGHHTVYQNMAGFNSADAPILSDILKKYLDNNRLSPKQLSVVKRALVKYRGQLKYLNIQPVPITYQMERRKFPDGAWARINSKYSNIFIESKVRYTKETEEGVRLWNEKVEVLRQIKGSYFQYQDQTWSSPLNEKSCKALIDGGFEIGKRLQAWYDQMTYEPPIRTKITIKGLQIPLMEFQTKGVAFIQSRNGRALIADEMGLGKTCQALAWVHYANAYPVLCIVPASVKLNWEREIRKFLPGSIKVNILYGRSDHSMNGDITPEKVHTANGMYRKQKVITIINYDIIEAWRDIIIESQPKTVILDEVQYIKTATAKRTCVAKDICKGVDNVISLSGTPILNRPVEFFNCLNILDASKFGNFWSYTNKFCDKQYTGRGWSFSGAKNKADLHQLLKRTVMIRRLKSEVLKELPPKTRTVIPYEIDNRSEYIYAENQFIEWVKENYGIERAIRASNAEALAKIEYLKQLTVKGKMRQIFNWIDDFMESTEQKLIVFAHHRNVVDQINSKYGDKSVKIYGGMSLTDRQESIDKFQSDEKVRLLVGNIKSAGTGINLTAASTTCTVELGWTPAEHDQAEDRVHRIGQESENVLAYYLVAKGTIEEDIASLLDKKREVITNILDGQELQESAILTDLLAKYFKKEGGSDGK</sequence>
<dbReference type="EMBL" id="MT142373">
    <property type="protein sequence ID" value="QJA79241.1"/>
    <property type="molecule type" value="Genomic_DNA"/>
</dbReference>
<dbReference type="InterPro" id="IPR049730">
    <property type="entry name" value="SNF2/RAD54-like_C"/>
</dbReference>
<dbReference type="GO" id="GO:0005524">
    <property type="term" value="F:ATP binding"/>
    <property type="evidence" value="ECO:0007669"/>
    <property type="project" value="InterPro"/>
</dbReference>
<evidence type="ECO:0000259" key="2">
    <source>
        <dbReference type="PROSITE" id="PS51192"/>
    </source>
</evidence>
<dbReference type="Gene3D" id="3.40.50.10810">
    <property type="entry name" value="Tandem AAA-ATPase domain"/>
    <property type="match status" value="1"/>
</dbReference>
<dbReference type="GO" id="GO:0031297">
    <property type="term" value="P:replication fork processing"/>
    <property type="evidence" value="ECO:0007669"/>
    <property type="project" value="TreeGrafter"/>
</dbReference>
<keyword evidence="4" id="KW-0547">Nucleotide-binding</keyword>
<reference evidence="4" key="1">
    <citation type="submission" date="2020-03" db="EMBL/GenBank/DDBJ databases">
        <title>The deep terrestrial virosphere.</title>
        <authorList>
            <person name="Holmfeldt K."/>
            <person name="Nilsson E."/>
            <person name="Simone D."/>
            <person name="Lopez-Fernandez M."/>
            <person name="Wu X."/>
            <person name="de Brujin I."/>
            <person name="Lundin D."/>
            <person name="Andersson A."/>
            <person name="Bertilsson S."/>
            <person name="Dopson M."/>
        </authorList>
    </citation>
    <scope>NUCLEOTIDE SEQUENCE</scope>
    <source>
        <strain evidence="4">MM415A00925</strain>
    </source>
</reference>
<protein>
    <submittedName>
        <fullName evidence="4">Putative helicase</fullName>
    </submittedName>
</protein>
<dbReference type="CDD" id="cd18793">
    <property type="entry name" value="SF2_C_SNF"/>
    <property type="match status" value="1"/>
</dbReference>
<dbReference type="GO" id="GO:0016787">
    <property type="term" value="F:hydrolase activity"/>
    <property type="evidence" value="ECO:0007669"/>
    <property type="project" value="UniProtKB-KW"/>
</dbReference>
<dbReference type="InterPro" id="IPR014001">
    <property type="entry name" value="Helicase_ATP-bd"/>
</dbReference>